<proteinExistence type="predicted"/>
<accession>A0ABD2IA45</accession>
<dbReference type="Proteomes" id="UP001620645">
    <property type="component" value="Unassembled WGS sequence"/>
</dbReference>
<keyword evidence="2" id="KW-1185">Reference proteome</keyword>
<organism evidence="1 2">
    <name type="scientific">Heterodera schachtii</name>
    <name type="common">Sugarbeet cyst nematode worm</name>
    <name type="synonym">Tylenchus schachtii</name>
    <dbReference type="NCBI Taxonomy" id="97005"/>
    <lineage>
        <taxon>Eukaryota</taxon>
        <taxon>Metazoa</taxon>
        <taxon>Ecdysozoa</taxon>
        <taxon>Nematoda</taxon>
        <taxon>Chromadorea</taxon>
        <taxon>Rhabditida</taxon>
        <taxon>Tylenchina</taxon>
        <taxon>Tylenchomorpha</taxon>
        <taxon>Tylenchoidea</taxon>
        <taxon>Heteroderidae</taxon>
        <taxon>Heteroderinae</taxon>
        <taxon>Heterodera</taxon>
    </lineage>
</organism>
<dbReference type="PANTHER" id="PTHR13410:SF9">
    <property type="entry name" value="PROTEIN PBDC1"/>
    <property type="match status" value="1"/>
</dbReference>
<dbReference type="Gene3D" id="6.10.140.1350">
    <property type="match status" value="1"/>
</dbReference>
<dbReference type="AlphaFoldDB" id="A0ABD2IA45"/>
<dbReference type="InterPro" id="IPR008476">
    <property type="entry name" value="PBDC1_metazoa/fungi"/>
</dbReference>
<comment type="caution">
    <text evidence="1">The sequence shown here is derived from an EMBL/GenBank/DDBJ whole genome shotgun (WGS) entry which is preliminary data.</text>
</comment>
<dbReference type="PANTHER" id="PTHR13410">
    <property type="entry name" value="PROTEIN PBDC1"/>
    <property type="match status" value="1"/>
</dbReference>
<name>A0ABD2IA45_HETSC</name>
<evidence type="ECO:0000313" key="1">
    <source>
        <dbReference type="EMBL" id="KAL3077219.1"/>
    </source>
</evidence>
<dbReference type="EMBL" id="JBICCN010000327">
    <property type="protein sequence ID" value="KAL3077219.1"/>
    <property type="molecule type" value="Genomic_DNA"/>
</dbReference>
<gene>
    <name evidence="1" type="ORF">niasHS_013208</name>
</gene>
<evidence type="ECO:0000313" key="2">
    <source>
        <dbReference type="Proteomes" id="UP001620645"/>
    </source>
</evidence>
<protein>
    <submittedName>
        <fullName evidence="1">Uncharacterized protein</fullName>
    </submittedName>
</protein>
<reference evidence="1 2" key="1">
    <citation type="submission" date="2024-10" db="EMBL/GenBank/DDBJ databases">
        <authorList>
            <person name="Kim D."/>
        </authorList>
    </citation>
    <scope>NUCLEOTIDE SEQUENCE [LARGE SCALE GENOMIC DNA]</scope>
    <source>
        <strain evidence="1">Taebaek</strain>
    </source>
</reference>
<sequence>MTSPAESLNLDAAEVPEPLRKELDTLHKALGENMQRYTECKEIKVDEGLRTLEAKAGRLALSINSHKGILKRERMRLAETAKKFGLDQRIAHNVQRTRDNLAKNPQFGRVHSVDFLHEVATQNDQSLAEQCETVEKLRKLLDRLSNSDEEPSLSRNDLVDHLTRFDRIFEQVASQVYALNDSAEKLRDIFVEHRQKLGGHFALIDPFEKQKERRRLIDAYSALKGIDAFPSSNALLQLGEYFPKQQPGTAQPQFGMTQFGQPSVGGGLFGASKAPAFSFAPSAQQSSTNLFGAPKPTPFGMPTTTATAPSPFGAAAAVIPTSAGASAGPSLFGTSVSSAGVSSAPSQPTFGGFSNTLSSASSGTLFKGSAPAKPTNLFGSK</sequence>